<dbReference type="KEGG" id="cyc:PCC7424_5562"/>
<keyword evidence="3" id="KW-1185">Reference proteome</keyword>
<dbReference type="EMBL" id="CP001294">
    <property type="protein sequence ID" value="ACK74126.1"/>
    <property type="molecule type" value="Genomic_DNA"/>
</dbReference>
<feature type="transmembrane region" description="Helical" evidence="1">
    <location>
        <begin position="115"/>
        <end position="133"/>
    </location>
</feature>
<gene>
    <name evidence="2" type="ordered locus">PCC7424_5562</name>
</gene>
<dbReference type="Proteomes" id="UP000002384">
    <property type="component" value="Plasmid pP742403"/>
</dbReference>
<dbReference type="OrthoDB" id="517819at2"/>
<protein>
    <submittedName>
        <fullName evidence="2">Uncharacterized protein</fullName>
    </submittedName>
</protein>
<feature type="transmembrane region" description="Helical" evidence="1">
    <location>
        <begin position="7"/>
        <end position="25"/>
    </location>
</feature>
<proteinExistence type="predicted"/>
<dbReference type="HOGENOM" id="CLU_124347_1_0_3"/>
<sequence length="137" mass="15019">MKTPQNFTRFIFLVFSSYFLVGFYLSAHQLLGVMGVYFLVIISAIIFKNIPCLKPIPKQLFAPLGGALLIALMVSVLASLTISWSMLWLFIVIPFLTTLLAVVEMQIAGFSQLMTFLSLTTLAAIGLGAGELIDLVI</sequence>
<keyword evidence="1" id="KW-0812">Transmembrane</keyword>
<name>B7KMV4_GLOC7</name>
<keyword evidence="2" id="KW-0614">Plasmid</keyword>
<dbReference type="AlphaFoldDB" id="B7KMV4"/>
<feature type="transmembrane region" description="Helical" evidence="1">
    <location>
        <begin position="60"/>
        <end position="80"/>
    </location>
</feature>
<evidence type="ECO:0000313" key="2">
    <source>
        <dbReference type="EMBL" id="ACK74126.1"/>
    </source>
</evidence>
<dbReference type="RefSeq" id="WP_012599336.1">
    <property type="nucleotide sequence ID" value="NC_011730.1"/>
</dbReference>
<evidence type="ECO:0000313" key="3">
    <source>
        <dbReference type="Proteomes" id="UP000002384"/>
    </source>
</evidence>
<organism evidence="2 3">
    <name type="scientific">Gloeothece citriformis (strain PCC 7424)</name>
    <name type="common">Cyanothece sp. (strain PCC 7424)</name>
    <dbReference type="NCBI Taxonomy" id="65393"/>
    <lineage>
        <taxon>Bacteria</taxon>
        <taxon>Bacillati</taxon>
        <taxon>Cyanobacteriota</taxon>
        <taxon>Cyanophyceae</taxon>
        <taxon>Oscillatoriophycideae</taxon>
        <taxon>Chroococcales</taxon>
        <taxon>Aphanothecaceae</taxon>
        <taxon>Gloeothece</taxon>
        <taxon>Gloeothece citriformis</taxon>
    </lineage>
</organism>
<geneLocation type="plasmid" evidence="2 3">
    <name>pP742403</name>
</geneLocation>
<feature type="transmembrane region" description="Helical" evidence="1">
    <location>
        <begin position="31"/>
        <end position="48"/>
    </location>
</feature>
<accession>B7KMV4</accession>
<feature type="transmembrane region" description="Helical" evidence="1">
    <location>
        <begin position="86"/>
        <end position="103"/>
    </location>
</feature>
<reference evidence="3" key="1">
    <citation type="journal article" date="2011" name="MBio">
        <title>Novel metabolic attributes of the genus Cyanothece, comprising a group of unicellular nitrogen-fixing Cyanobacteria.</title>
        <authorList>
            <person name="Bandyopadhyay A."/>
            <person name="Elvitigala T."/>
            <person name="Welsh E."/>
            <person name="Stockel J."/>
            <person name="Liberton M."/>
            <person name="Min H."/>
            <person name="Sherman L.A."/>
            <person name="Pakrasi H.B."/>
        </authorList>
    </citation>
    <scope>NUCLEOTIDE SEQUENCE [LARGE SCALE GENOMIC DNA]</scope>
    <source>
        <strain evidence="3">PCC 7424</strain>
        <plasmid evidence="3">pP742403</plasmid>
    </source>
</reference>
<keyword evidence="1" id="KW-1133">Transmembrane helix</keyword>
<keyword evidence="1" id="KW-0472">Membrane</keyword>
<evidence type="ECO:0000256" key="1">
    <source>
        <dbReference type="SAM" id="Phobius"/>
    </source>
</evidence>